<sequence length="1526" mass="151922">MAYDSPAHSQAGKVSNPRLASLSRTNHLGSPGPASSSSSSSRSHQLGTIGGRTGPGYSPYARRVAARQAAHLAPDAHSSTSKHTGAPNYDANEDQGSDAGSPTQPKQSQGLFGKVRSLPGRMLGLLSRSSSSRQLSASASLADVRAELDQVRDKDHRSTNPQGGIARSKTSHNLARLEPGPLPASSSLSALSSLAHPPRQPLQGPGRSAHSTLTLPPNTASTNGSGTGPSFLTAANLGRHSTRAGSPALSSTSRQRSNRSPSPLRNGLAGSMSTFQLAQQPPSPTSASAIFPHHSTLGNGAVSNPFGLTSRSPFTSRIRHSPSLGGAGGAGSVAGHSAASGGTGSGHPLFPYASTLPRGTPSSVGVLPSSLSLREGLSSAASGSANGSQYAPSSAAAQTGTLKRPYARALGTGAGSPLNPQFPSSASAADVEMLGADAGGAERARKKQLVWDPVRGLVSRERLEKEKAAEAPPLPKNEAERILEVLEGMGRTPLGDAKRGAVRPKHVNVPAAADPESSTNGRLPRSSTTPAFLSSSTPYAARSARLSAEPTASPRPQPHPSHQHKGLQAVLRAREERRRALLEQEREERERERREDAERERAREKRRRERRRRMDELALSDEAEGDMSDVFSAGARESERDLDDGYVEEEMRSPRRMTRSATKQRLDKPSASASAAKGGKGSRGKDRLEPPSATPSSRRSTRASSRSSNAGAKSPSPAPTPRKSTRSRRDEQKEEEQEQEQEQDDDEMTPAAKRSTKAKSPSPAPPVPATSKTTTSSTSASVPKISFPAPSSFPSTAPSTASGRSSLRPGKSHSSRQHASSSRVFAPPKDDDDDLPPLDDDALSKIQMPAIKFPANFSFGPSAAAAPAAPSTSAEKKADEGSSSLLSRLGAPPPAPSAATSGAPSTAEAPKAAAPFSFGAPAASASKPTAPAFSFGAAAAAEKKKDDAAAPAKPAAPASDFFAKPSTSVPPASKPTFSFGASSDATPSTNGAASSSAKPNFFGAILKDKASQPATSAPAPAPAPAFSFGAPAKKAGDEGEKTLKPTEVIPPPSETDTAKSPAAAPAAANPFAAFGKPVAEIVKDAQQGGDAEGKKDEEKKVAPTPAFAFGASSASASAATEKKDEKDGPAPLFSFGAAKADGAAASPFAFGAASSKPAAAADKPAAASPFSFGSAASAPAASAAPTFAFGTTPATPQADEKKDASPAAPLFGGLAPTTAAPATTDEAGDSGMEDEGSPAPPTPAPAFAFGAASGGSGAPSPFGAPASGSGGFTFGAASDKKEASPSPFGAPAPAASTSGGSLFGGASKPAFTFGASASPSPAPPSPAATAPSFTFGSASGAAAGAGAPAPSPFAFGASSSSAAAPAASPFGAASATSNSAPAPFTFGATPSPAPASPAATGAGAPGGFSFGAPSAAPAMGANPSTGGFTFGAPAAGSQPTTPGAGAPPASPFSFGGATTGAVAAPGGGAATFTFGAGAPAPAFGGSAPPTPGAGAAPAGGGLFNMGSGGGDESKGRPIRPLRKPRR</sequence>
<feature type="compositionally biased region" description="Polar residues" evidence="1">
    <location>
        <begin position="98"/>
        <end position="110"/>
    </location>
</feature>
<feature type="compositionally biased region" description="Basic and acidic residues" evidence="1">
    <location>
        <begin position="572"/>
        <end position="603"/>
    </location>
</feature>
<feature type="compositionally biased region" description="Polar residues" evidence="1">
    <location>
        <begin position="516"/>
        <end position="538"/>
    </location>
</feature>
<feature type="region of interest" description="Disordered" evidence="1">
    <location>
        <begin position="147"/>
        <end position="269"/>
    </location>
</feature>
<evidence type="ECO:0000313" key="2">
    <source>
        <dbReference type="EMBL" id="TNY24174.1"/>
    </source>
</evidence>
<evidence type="ECO:0000313" key="3">
    <source>
        <dbReference type="Proteomes" id="UP000311382"/>
    </source>
</evidence>
<feature type="compositionally biased region" description="Basic residues" evidence="1">
    <location>
        <begin position="1516"/>
        <end position="1526"/>
    </location>
</feature>
<feature type="compositionally biased region" description="Low complexity" evidence="1">
    <location>
        <begin position="1102"/>
        <end position="1119"/>
    </location>
</feature>
<feature type="region of interest" description="Disordered" evidence="1">
    <location>
        <begin position="313"/>
        <end position="343"/>
    </location>
</feature>
<feature type="compositionally biased region" description="Low complexity" evidence="1">
    <location>
        <begin position="1284"/>
        <end position="1300"/>
    </location>
</feature>
<feature type="compositionally biased region" description="Low complexity" evidence="1">
    <location>
        <begin position="1151"/>
        <end position="1196"/>
    </location>
</feature>
<feature type="compositionally biased region" description="Basic and acidic residues" evidence="1">
    <location>
        <begin position="147"/>
        <end position="158"/>
    </location>
</feature>
<reference evidence="2 3" key="1">
    <citation type="submission" date="2019-03" db="EMBL/GenBank/DDBJ databases">
        <title>Rhodosporidium diobovatum UCD-FST 08-225 genome sequencing, assembly, and annotation.</title>
        <authorList>
            <person name="Fakankun I.U."/>
            <person name="Fristensky B."/>
            <person name="Levin D.B."/>
        </authorList>
    </citation>
    <scope>NUCLEOTIDE SEQUENCE [LARGE SCALE GENOMIC DNA]</scope>
    <source>
        <strain evidence="2 3">UCD-FST 08-225</strain>
    </source>
</reference>
<organism evidence="2 3">
    <name type="scientific">Rhodotorula diobovata</name>
    <dbReference type="NCBI Taxonomy" id="5288"/>
    <lineage>
        <taxon>Eukaryota</taxon>
        <taxon>Fungi</taxon>
        <taxon>Dikarya</taxon>
        <taxon>Basidiomycota</taxon>
        <taxon>Pucciniomycotina</taxon>
        <taxon>Microbotryomycetes</taxon>
        <taxon>Sporidiobolales</taxon>
        <taxon>Sporidiobolaceae</taxon>
        <taxon>Rhodotorula</taxon>
    </lineage>
</organism>
<name>A0A5C5G719_9BASI</name>
<feature type="compositionally biased region" description="Low complexity" evidence="1">
    <location>
        <begin position="897"/>
        <end position="911"/>
    </location>
</feature>
<feature type="compositionally biased region" description="Low complexity" evidence="1">
    <location>
        <begin position="769"/>
        <end position="802"/>
    </location>
</feature>
<dbReference type="OrthoDB" id="185618at2759"/>
<feature type="compositionally biased region" description="Low complexity" evidence="1">
    <location>
        <begin position="749"/>
        <end position="761"/>
    </location>
</feature>
<feature type="compositionally biased region" description="Low complexity" evidence="1">
    <location>
        <begin position="1357"/>
        <end position="1402"/>
    </location>
</feature>
<feature type="region of interest" description="Disordered" evidence="1">
    <location>
        <begin position="492"/>
        <end position="843"/>
    </location>
</feature>
<dbReference type="Proteomes" id="UP000311382">
    <property type="component" value="Unassembled WGS sequence"/>
</dbReference>
<feature type="compositionally biased region" description="Low complexity" evidence="1">
    <location>
        <begin position="1258"/>
        <end position="1267"/>
    </location>
</feature>
<feature type="compositionally biased region" description="Low complexity" evidence="1">
    <location>
        <begin position="949"/>
        <end position="966"/>
    </location>
</feature>
<feature type="compositionally biased region" description="Acidic residues" evidence="1">
    <location>
        <begin position="830"/>
        <end position="841"/>
    </location>
</feature>
<gene>
    <name evidence="2" type="ORF">DMC30DRAFT_190128</name>
</gene>
<feature type="compositionally biased region" description="Basic and acidic residues" evidence="1">
    <location>
        <begin position="1034"/>
        <end position="1044"/>
    </location>
</feature>
<feature type="region of interest" description="Disordered" evidence="1">
    <location>
        <begin position="1357"/>
        <end position="1526"/>
    </location>
</feature>
<accession>A0A5C5G719</accession>
<dbReference type="STRING" id="5288.A0A5C5G719"/>
<feature type="compositionally biased region" description="Low complexity" evidence="1">
    <location>
        <begin position="862"/>
        <end position="873"/>
    </location>
</feature>
<feature type="region of interest" description="Disordered" evidence="1">
    <location>
        <begin position="1313"/>
        <end position="1334"/>
    </location>
</feature>
<dbReference type="EMBL" id="SOZI01000004">
    <property type="protein sequence ID" value="TNY24174.1"/>
    <property type="molecule type" value="Genomic_DNA"/>
</dbReference>
<feature type="compositionally biased region" description="Low complexity" evidence="1">
    <location>
        <begin position="881"/>
        <end position="890"/>
    </location>
</feature>
<feature type="compositionally biased region" description="Acidic residues" evidence="1">
    <location>
        <begin position="733"/>
        <end position="748"/>
    </location>
</feature>
<feature type="compositionally biased region" description="Low complexity" evidence="1">
    <location>
        <begin position="1425"/>
        <end position="1496"/>
    </location>
</feature>
<feature type="compositionally biased region" description="Polar residues" evidence="1">
    <location>
        <begin position="967"/>
        <end position="998"/>
    </location>
</feature>
<comment type="caution">
    <text evidence="2">The sequence shown here is derived from an EMBL/GenBank/DDBJ whole genome shotgun (WGS) entry which is preliminary data.</text>
</comment>
<feature type="compositionally biased region" description="Polar residues" evidence="1">
    <location>
        <begin position="209"/>
        <end position="230"/>
    </location>
</feature>
<protein>
    <submittedName>
        <fullName evidence="2">Uncharacterized protein</fullName>
    </submittedName>
</protein>
<proteinExistence type="predicted"/>
<feature type="compositionally biased region" description="Low complexity" evidence="1">
    <location>
        <begin position="1013"/>
        <end position="1033"/>
    </location>
</feature>
<feature type="compositionally biased region" description="Acidic residues" evidence="1">
    <location>
        <begin position="1226"/>
        <end position="1236"/>
    </location>
</feature>
<feature type="region of interest" description="Disordered" evidence="1">
    <location>
        <begin position="123"/>
        <end position="142"/>
    </location>
</feature>
<feature type="compositionally biased region" description="Basic and acidic residues" evidence="1">
    <location>
        <begin position="1091"/>
        <end position="1101"/>
    </location>
</feature>
<feature type="region of interest" description="Disordered" evidence="1">
    <location>
        <begin position="1"/>
        <end position="116"/>
    </location>
</feature>
<feature type="compositionally biased region" description="Low complexity" evidence="1">
    <location>
        <begin position="1215"/>
        <end position="1224"/>
    </location>
</feature>
<evidence type="ECO:0000256" key="1">
    <source>
        <dbReference type="SAM" id="MobiDB-lite"/>
    </source>
</evidence>
<feature type="compositionally biased region" description="Polar residues" evidence="1">
    <location>
        <begin position="248"/>
        <end position="263"/>
    </location>
</feature>
<feature type="compositionally biased region" description="Gly residues" evidence="1">
    <location>
        <begin position="1497"/>
        <end position="1510"/>
    </location>
</feature>
<feature type="compositionally biased region" description="Low complexity" evidence="1">
    <location>
        <begin position="690"/>
        <end position="715"/>
    </location>
</feature>
<feature type="compositionally biased region" description="Low complexity" evidence="1">
    <location>
        <begin position="183"/>
        <end position="197"/>
    </location>
</feature>
<feature type="region of interest" description="Disordered" evidence="1">
    <location>
        <begin position="1079"/>
        <end position="1135"/>
    </location>
</feature>
<feature type="region of interest" description="Disordered" evidence="1">
    <location>
        <begin position="862"/>
        <end position="911"/>
    </location>
</feature>
<feature type="region of interest" description="Disordered" evidence="1">
    <location>
        <begin position="938"/>
        <end position="1066"/>
    </location>
</feature>
<feature type="compositionally biased region" description="Acidic residues" evidence="1">
    <location>
        <begin position="618"/>
        <end position="627"/>
    </location>
</feature>
<feature type="region of interest" description="Disordered" evidence="1">
    <location>
        <begin position="1151"/>
        <end position="1301"/>
    </location>
</feature>
<keyword evidence="3" id="KW-1185">Reference proteome</keyword>